<sequence length="125" mass="13757">MVVSGESGIVSLVKWVQSVAKEDWGWEVFDFEMLGDKVMEEEMVGLMQVALLCVATLPKDRPKMSMVNRMIEDIGTKVSHGVVGIGLCRERHSFPHPGCPYGLDLGATGLAPIAALIYFDFNLSR</sequence>
<evidence type="ECO:0000313" key="1">
    <source>
        <dbReference type="EMBL" id="OMO66940.1"/>
    </source>
</evidence>
<accession>A0A1R3H9G3</accession>
<protein>
    <submittedName>
        <fullName evidence="1">Uncharacterized protein</fullName>
    </submittedName>
</protein>
<dbReference type="PANTHER" id="PTHR48010">
    <property type="entry name" value="OS05G0588300 PROTEIN"/>
    <property type="match status" value="1"/>
</dbReference>
<dbReference type="Gene3D" id="1.10.510.10">
    <property type="entry name" value="Transferase(Phosphotransferase) domain 1"/>
    <property type="match status" value="1"/>
</dbReference>
<comment type="caution">
    <text evidence="1">The sequence shown here is derived from an EMBL/GenBank/DDBJ whole genome shotgun (WGS) entry which is preliminary data.</text>
</comment>
<gene>
    <name evidence="1" type="ORF">CCACVL1_20904</name>
</gene>
<dbReference type="AlphaFoldDB" id="A0A1R3H9G3"/>
<dbReference type="InterPro" id="IPR050994">
    <property type="entry name" value="At_inactive_RLKs"/>
</dbReference>
<keyword evidence="2" id="KW-1185">Reference proteome</keyword>
<dbReference type="STRING" id="210143.A0A1R3H9G3"/>
<dbReference type="EMBL" id="AWWV01012467">
    <property type="protein sequence ID" value="OMO66940.1"/>
    <property type="molecule type" value="Genomic_DNA"/>
</dbReference>
<dbReference type="Gramene" id="OMO66940">
    <property type="protein sequence ID" value="OMO66940"/>
    <property type="gene ID" value="CCACVL1_20904"/>
</dbReference>
<evidence type="ECO:0000313" key="2">
    <source>
        <dbReference type="Proteomes" id="UP000188268"/>
    </source>
</evidence>
<name>A0A1R3H9G3_COCAP</name>
<dbReference type="PANTHER" id="PTHR48010:SF76">
    <property type="entry name" value="INACTIVE RECEPTOR KINASE RLK902-RELATED"/>
    <property type="match status" value="1"/>
</dbReference>
<proteinExistence type="predicted"/>
<reference evidence="1 2" key="1">
    <citation type="submission" date="2013-09" db="EMBL/GenBank/DDBJ databases">
        <title>Corchorus capsularis genome sequencing.</title>
        <authorList>
            <person name="Alam M."/>
            <person name="Haque M.S."/>
            <person name="Islam M.S."/>
            <person name="Emdad E.M."/>
            <person name="Islam M.M."/>
            <person name="Ahmed B."/>
            <person name="Halim A."/>
            <person name="Hossen Q.M.M."/>
            <person name="Hossain M.Z."/>
            <person name="Ahmed R."/>
            <person name="Khan M.M."/>
            <person name="Islam R."/>
            <person name="Rashid M.M."/>
            <person name="Khan S.A."/>
            <person name="Rahman M.S."/>
            <person name="Alam M."/>
        </authorList>
    </citation>
    <scope>NUCLEOTIDE SEQUENCE [LARGE SCALE GENOMIC DNA]</scope>
    <source>
        <strain evidence="2">cv. CVL-1</strain>
        <tissue evidence="1">Whole seedling</tissue>
    </source>
</reference>
<organism evidence="1 2">
    <name type="scientific">Corchorus capsularis</name>
    <name type="common">Jute</name>
    <dbReference type="NCBI Taxonomy" id="210143"/>
    <lineage>
        <taxon>Eukaryota</taxon>
        <taxon>Viridiplantae</taxon>
        <taxon>Streptophyta</taxon>
        <taxon>Embryophyta</taxon>
        <taxon>Tracheophyta</taxon>
        <taxon>Spermatophyta</taxon>
        <taxon>Magnoliopsida</taxon>
        <taxon>eudicotyledons</taxon>
        <taxon>Gunneridae</taxon>
        <taxon>Pentapetalae</taxon>
        <taxon>rosids</taxon>
        <taxon>malvids</taxon>
        <taxon>Malvales</taxon>
        <taxon>Malvaceae</taxon>
        <taxon>Grewioideae</taxon>
        <taxon>Apeibeae</taxon>
        <taxon>Corchorus</taxon>
    </lineage>
</organism>
<dbReference type="Proteomes" id="UP000188268">
    <property type="component" value="Unassembled WGS sequence"/>
</dbReference>
<feature type="non-terminal residue" evidence="1">
    <location>
        <position position="125"/>
    </location>
</feature>
<dbReference type="OrthoDB" id="4062651at2759"/>